<dbReference type="EMBL" id="SHKX01000010">
    <property type="protein sequence ID" value="RZU48010.1"/>
    <property type="molecule type" value="Genomic_DNA"/>
</dbReference>
<sequence length="404" mass="42574">MSFEWQLAVRLLREGRAQTALIAAGIGLGVAVVVFLTALINGLQANLIARTLGSQAHITLTAPDRVVMPAQLPGPGEFQSVQPRPQRVAPILNSALLLRQLAAEPEITAISPLVSGAAFALRGAADKSVAVIGVDPEAYARIIPLPAQLVAGEWRLGSEEAVIGRRLADELGIRTGDRLTLQSAGGRSLNVTVRGIFELGVKDPDRRWVFLSLRSAQNLLNLTGEITGIDLTVRELFAADTVAARLQQRYDIRAESWMSSNQQLMTGLRSQSASSSVIRFFVLVSVAFGIASVLAVAVVQKQRDIGILRAMGMSRRAVRQVFLIQGGLLGLLGALAGCAAGAGLARLFAGLVRNTQGDPLFPIALTPDLFLSATAVAVVTGLIAAVLPAARAAALDPVQAIRNS</sequence>
<accession>A0A4Q7ZBN7</accession>
<protein>
    <submittedName>
        <fullName evidence="10">Lipoprotein-releasing system permease protein</fullName>
    </submittedName>
</protein>
<dbReference type="Proteomes" id="UP000292423">
    <property type="component" value="Unassembled WGS sequence"/>
</dbReference>
<name>A0A4Q7ZBN7_9GAMM</name>
<evidence type="ECO:0000256" key="2">
    <source>
        <dbReference type="ARBA" id="ARBA00005236"/>
    </source>
</evidence>
<dbReference type="PANTHER" id="PTHR30489">
    <property type="entry name" value="LIPOPROTEIN-RELEASING SYSTEM TRANSMEMBRANE PROTEIN LOLE"/>
    <property type="match status" value="1"/>
</dbReference>
<gene>
    <name evidence="10" type="ORF">EV700_0980</name>
</gene>
<evidence type="ECO:0000256" key="6">
    <source>
        <dbReference type="ARBA" id="ARBA00023136"/>
    </source>
</evidence>
<feature type="domain" description="ABC3 transporter permease C-terminal" evidence="8">
    <location>
        <begin position="278"/>
        <end position="396"/>
    </location>
</feature>
<keyword evidence="10" id="KW-0449">Lipoprotein</keyword>
<keyword evidence="3" id="KW-1003">Cell membrane</keyword>
<dbReference type="OrthoDB" id="9770036at2"/>
<dbReference type="InterPro" id="IPR051447">
    <property type="entry name" value="Lipoprotein-release_system"/>
</dbReference>
<reference evidence="10 11" key="1">
    <citation type="submission" date="2019-02" db="EMBL/GenBank/DDBJ databases">
        <title>Genomic Encyclopedia of Type Strains, Phase IV (KMG-IV): sequencing the most valuable type-strain genomes for metagenomic binning, comparative biology and taxonomic classification.</title>
        <authorList>
            <person name="Goeker M."/>
        </authorList>
    </citation>
    <scope>NUCLEOTIDE SEQUENCE [LARGE SCALE GENOMIC DNA]</scope>
    <source>
        <strain evidence="10 11">DSM 105135</strain>
    </source>
</reference>
<evidence type="ECO:0000256" key="3">
    <source>
        <dbReference type="ARBA" id="ARBA00022475"/>
    </source>
</evidence>
<dbReference type="Pfam" id="PF02687">
    <property type="entry name" value="FtsX"/>
    <property type="match status" value="1"/>
</dbReference>
<dbReference type="InterPro" id="IPR025857">
    <property type="entry name" value="MacB_PCD"/>
</dbReference>
<keyword evidence="5 7" id="KW-1133">Transmembrane helix</keyword>
<evidence type="ECO:0000313" key="11">
    <source>
        <dbReference type="Proteomes" id="UP000292423"/>
    </source>
</evidence>
<dbReference type="InterPro" id="IPR003838">
    <property type="entry name" value="ABC3_permease_C"/>
</dbReference>
<dbReference type="GO" id="GO:0098797">
    <property type="term" value="C:plasma membrane protein complex"/>
    <property type="evidence" value="ECO:0007669"/>
    <property type="project" value="TreeGrafter"/>
</dbReference>
<keyword evidence="6 7" id="KW-0472">Membrane</keyword>
<feature type="transmembrane region" description="Helical" evidence="7">
    <location>
        <begin position="277"/>
        <end position="300"/>
    </location>
</feature>
<feature type="domain" description="MacB-like periplasmic core" evidence="9">
    <location>
        <begin position="19"/>
        <end position="248"/>
    </location>
</feature>
<evidence type="ECO:0000256" key="1">
    <source>
        <dbReference type="ARBA" id="ARBA00004651"/>
    </source>
</evidence>
<dbReference type="RefSeq" id="WP_130411243.1">
    <property type="nucleotide sequence ID" value="NZ_SHKX01000010.1"/>
</dbReference>
<feature type="transmembrane region" description="Helical" evidence="7">
    <location>
        <begin position="20"/>
        <end position="40"/>
    </location>
</feature>
<dbReference type="Pfam" id="PF12704">
    <property type="entry name" value="MacB_PCD"/>
    <property type="match status" value="1"/>
</dbReference>
<evidence type="ECO:0000313" key="10">
    <source>
        <dbReference type="EMBL" id="RZU48010.1"/>
    </source>
</evidence>
<evidence type="ECO:0000256" key="7">
    <source>
        <dbReference type="SAM" id="Phobius"/>
    </source>
</evidence>
<comment type="caution">
    <text evidence="10">The sequence shown here is derived from an EMBL/GenBank/DDBJ whole genome shotgun (WGS) entry which is preliminary data.</text>
</comment>
<dbReference type="AlphaFoldDB" id="A0A4Q7ZBN7"/>
<dbReference type="GO" id="GO:0044874">
    <property type="term" value="P:lipoprotein localization to outer membrane"/>
    <property type="evidence" value="ECO:0007669"/>
    <property type="project" value="TreeGrafter"/>
</dbReference>
<keyword evidence="11" id="KW-1185">Reference proteome</keyword>
<dbReference type="PANTHER" id="PTHR30489:SF0">
    <property type="entry name" value="LIPOPROTEIN-RELEASING SYSTEM TRANSMEMBRANE PROTEIN LOLE"/>
    <property type="match status" value="1"/>
</dbReference>
<comment type="similarity">
    <text evidence="2">Belongs to the ABC-4 integral membrane protein family. LolC/E subfamily.</text>
</comment>
<keyword evidence="4 7" id="KW-0812">Transmembrane</keyword>
<evidence type="ECO:0000256" key="4">
    <source>
        <dbReference type="ARBA" id="ARBA00022692"/>
    </source>
</evidence>
<evidence type="ECO:0000259" key="9">
    <source>
        <dbReference type="Pfam" id="PF12704"/>
    </source>
</evidence>
<evidence type="ECO:0000256" key="5">
    <source>
        <dbReference type="ARBA" id="ARBA00022989"/>
    </source>
</evidence>
<evidence type="ECO:0000259" key="8">
    <source>
        <dbReference type="Pfam" id="PF02687"/>
    </source>
</evidence>
<feature type="transmembrane region" description="Helical" evidence="7">
    <location>
        <begin position="321"/>
        <end position="349"/>
    </location>
</feature>
<comment type="subcellular location">
    <subcellularLocation>
        <location evidence="1">Cell membrane</location>
        <topology evidence="1">Multi-pass membrane protein</topology>
    </subcellularLocation>
</comment>
<organism evidence="10 11">
    <name type="scientific">Fluviicoccus keumensis</name>
    <dbReference type="NCBI Taxonomy" id="1435465"/>
    <lineage>
        <taxon>Bacteria</taxon>
        <taxon>Pseudomonadati</taxon>
        <taxon>Pseudomonadota</taxon>
        <taxon>Gammaproteobacteria</taxon>
        <taxon>Moraxellales</taxon>
        <taxon>Moraxellaceae</taxon>
        <taxon>Fluviicoccus</taxon>
    </lineage>
</organism>
<proteinExistence type="inferred from homology"/>
<feature type="transmembrane region" description="Helical" evidence="7">
    <location>
        <begin position="369"/>
        <end position="390"/>
    </location>
</feature>